<evidence type="ECO:0000256" key="7">
    <source>
        <dbReference type="ARBA" id="ARBA00013188"/>
    </source>
</evidence>
<dbReference type="NCBIfam" id="TIGR01163">
    <property type="entry name" value="rpe"/>
    <property type="match status" value="1"/>
</dbReference>
<comment type="cofactor">
    <cofactor evidence="5">
        <name>Fe(2+)</name>
        <dbReference type="ChEBI" id="CHEBI:29033"/>
    </cofactor>
</comment>
<evidence type="ECO:0000256" key="1">
    <source>
        <dbReference type="ARBA" id="ARBA00001782"/>
    </source>
</evidence>
<evidence type="ECO:0000256" key="4">
    <source>
        <dbReference type="ARBA" id="ARBA00001947"/>
    </source>
</evidence>
<comment type="function">
    <text evidence="10">Catalyzes the reversible epimerization of D-ribulose 5-phosphate to D-xylulose 5-phosphate.</text>
</comment>
<dbReference type="GO" id="GO:0004750">
    <property type="term" value="F:D-ribulose-phosphate 3-epimerase activity"/>
    <property type="evidence" value="ECO:0007669"/>
    <property type="project" value="UniProtKB-UniRule"/>
</dbReference>
<evidence type="ECO:0000256" key="3">
    <source>
        <dbReference type="ARBA" id="ARBA00001941"/>
    </source>
</evidence>
<dbReference type="Proteomes" id="UP000064920">
    <property type="component" value="Chromosome"/>
</dbReference>
<dbReference type="GO" id="GO:0006098">
    <property type="term" value="P:pentose-phosphate shunt"/>
    <property type="evidence" value="ECO:0007669"/>
    <property type="project" value="UniProtKB-UniRule"/>
</dbReference>
<dbReference type="KEGG" id="cmar:IMCC12053_2768"/>
<dbReference type="InterPro" id="IPR011060">
    <property type="entry name" value="RibuloseP-bd_barrel"/>
</dbReference>
<keyword evidence="9 10" id="KW-0413">Isomerase</keyword>
<feature type="binding site" evidence="10">
    <location>
        <position position="67"/>
    </location>
    <ligand>
        <name>a divalent metal cation</name>
        <dbReference type="ChEBI" id="CHEBI:60240"/>
    </ligand>
</feature>
<comment type="cofactor">
    <cofactor evidence="10">
        <name>a divalent metal cation</name>
        <dbReference type="ChEBI" id="CHEBI:60240"/>
    </cofactor>
    <text evidence="10">Binds 1 divalent metal cation per subunit.</text>
</comment>
<feature type="binding site" evidence="10">
    <location>
        <position position="69"/>
    </location>
    <ligand>
        <name>a divalent metal cation</name>
        <dbReference type="ChEBI" id="CHEBI:60240"/>
    </ligand>
</feature>
<keyword evidence="10" id="KW-0119">Carbohydrate metabolism</keyword>
<organism evidence="11 12">
    <name type="scientific">Celeribacter marinus</name>
    <dbReference type="NCBI Taxonomy" id="1397108"/>
    <lineage>
        <taxon>Bacteria</taxon>
        <taxon>Pseudomonadati</taxon>
        <taxon>Pseudomonadota</taxon>
        <taxon>Alphaproteobacteria</taxon>
        <taxon>Rhodobacterales</taxon>
        <taxon>Roseobacteraceae</taxon>
        <taxon>Celeribacter</taxon>
    </lineage>
</organism>
<dbReference type="HAMAP" id="MF_02227">
    <property type="entry name" value="RPE"/>
    <property type="match status" value="1"/>
</dbReference>
<feature type="binding site" evidence="10">
    <location>
        <begin position="206"/>
        <end position="208"/>
    </location>
    <ligand>
        <name>substrate</name>
    </ligand>
</feature>
<evidence type="ECO:0000256" key="9">
    <source>
        <dbReference type="ARBA" id="ARBA00023235"/>
    </source>
</evidence>
<comment type="pathway">
    <text evidence="10">Carbohydrate degradation.</text>
</comment>
<reference evidence="11 12" key="1">
    <citation type="submission" date="2015-05" db="EMBL/GenBank/DDBJ databases">
        <authorList>
            <person name="Wang D.B."/>
            <person name="Wang M."/>
        </authorList>
    </citation>
    <scope>NUCLEOTIDE SEQUENCE [LARGE SCALE GENOMIC DNA]</scope>
    <source>
        <strain evidence="11 12">IMCC 12053</strain>
    </source>
</reference>
<dbReference type="EC" id="5.1.3.1" evidence="7 10"/>
<comment type="catalytic activity">
    <reaction evidence="1 10">
        <text>D-ribulose 5-phosphate = D-xylulose 5-phosphate</text>
        <dbReference type="Rhea" id="RHEA:13677"/>
        <dbReference type="ChEBI" id="CHEBI:57737"/>
        <dbReference type="ChEBI" id="CHEBI:58121"/>
        <dbReference type="EC" id="5.1.3.1"/>
    </reaction>
</comment>
<dbReference type="FunFam" id="3.20.20.70:FF:000004">
    <property type="entry name" value="Ribulose-phosphate 3-epimerase"/>
    <property type="match status" value="1"/>
</dbReference>
<name>A0A0P0ACQ1_9RHOB</name>
<dbReference type="Pfam" id="PF00834">
    <property type="entry name" value="Ribul_P_3_epim"/>
    <property type="match status" value="1"/>
</dbReference>
<dbReference type="CDD" id="cd00429">
    <property type="entry name" value="RPE"/>
    <property type="match status" value="1"/>
</dbReference>
<proteinExistence type="inferred from homology"/>
<dbReference type="Gene3D" id="3.20.20.70">
    <property type="entry name" value="Aldolase class I"/>
    <property type="match status" value="1"/>
</dbReference>
<dbReference type="AlphaFoldDB" id="A0A0P0ACQ1"/>
<dbReference type="SUPFAM" id="SSF51366">
    <property type="entry name" value="Ribulose-phoshate binding barrel"/>
    <property type="match status" value="1"/>
</dbReference>
<evidence type="ECO:0000256" key="8">
    <source>
        <dbReference type="ARBA" id="ARBA00022723"/>
    </source>
</evidence>
<keyword evidence="12" id="KW-1185">Reference proteome</keyword>
<dbReference type="GO" id="GO:0046872">
    <property type="term" value="F:metal ion binding"/>
    <property type="evidence" value="ECO:0007669"/>
    <property type="project" value="UniProtKB-UniRule"/>
</dbReference>
<comment type="cofactor">
    <cofactor evidence="3">
        <name>Co(2+)</name>
        <dbReference type="ChEBI" id="CHEBI:48828"/>
    </cofactor>
</comment>
<evidence type="ECO:0000313" key="12">
    <source>
        <dbReference type="Proteomes" id="UP000064920"/>
    </source>
</evidence>
<feature type="active site" description="Proton acceptor" evidence="10">
    <location>
        <position position="69"/>
    </location>
</feature>
<feature type="binding site" evidence="10">
    <location>
        <position position="100"/>
    </location>
    <ligand>
        <name>a divalent metal cation</name>
        <dbReference type="ChEBI" id="CHEBI:60240"/>
    </ligand>
</feature>
<evidence type="ECO:0000256" key="10">
    <source>
        <dbReference type="HAMAP-Rule" id="MF_02227"/>
    </source>
</evidence>
<dbReference type="PROSITE" id="PS01085">
    <property type="entry name" value="RIBUL_P_3_EPIMER_1"/>
    <property type="match status" value="1"/>
</dbReference>
<dbReference type="InterPro" id="IPR013785">
    <property type="entry name" value="Aldolase_TIM"/>
</dbReference>
<evidence type="ECO:0000256" key="5">
    <source>
        <dbReference type="ARBA" id="ARBA00001954"/>
    </source>
</evidence>
<dbReference type="GO" id="GO:0019323">
    <property type="term" value="P:pentose catabolic process"/>
    <property type="evidence" value="ECO:0007669"/>
    <property type="project" value="UniProtKB-UniRule"/>
</dbReference>
<feature type="binding site" evidence="10">
    <location>
        <begin position="176"/>
        <end position="179"/>
    </location>
    <ligand>
        <name>substrate</name>
    </ligand>
</feature>
<feature type="binding site" evidence="10">
    <location>
        <position position="42"/>
    </location>
    <ligand>
        <name>substrate</name>
    </ligand>
</feature>
<dbReference type="EMBL" id="CP012023">
    <property type="protein sequence ID" value="ALI56715.1"/>
    <property type="molecule type" value="Genomic_DNA"/>
</dbReference>
<gene>
    <name evidence="10" type="primary">rpe</name>
    <name evidence="11" type="ORF">IMCC12053_2768</name>
</gene>
<keyword evidence="8 10" id="KW-0479">Metal-binding</keyword>
<dbReference type="PROSITE" id="PS01086">
    <property type="entry name" value="RIBUL_P_3_EPIMER_2"/>
    <property type="match status" value="1"/>
</dbReference>
<dbReference type="GO" id="GO:0005737">
    <property type="term" value="C:cytoplasm"/>
    <property type="evidence" value="ECO:0007669"/>
    <property type="project" value="UniProtKB-ARBA"/>
</dbReference>
<evidence type="ECO:0000256" key="6">
    <source>
        <dbReference type="ARBA" id="ARBA00009541"/>
    </source>
</evidence>
<comment type="cofactor">
    <cofactor evidence="4">
        <name>Zn(2+)</name>
        <dbReference type="ChEBI" id="CHEBI:29105"/>
    </cofactor>
</comment>
<dbReference type="STRING" id="1397108.IMCC12053_2768"/>
<accession>A0A0P0ACQ1</accession>
<feature type="binding site" evidence="10">
    <location>
        <position position="206"/>
    </location>
    <ligand>
        <name>a divalent metal cation</name>
        <dbReference type="ChEBI" id="CHEBI:60240"/>
    </ligand>
</feature>
<evidence type="ECO:0000313" key="11">
    <source>
        <dbReference type="EMBL" id="ALI56715.1"/>
    </source>
</evidence>
<dbReference type="InterPro" id="IPR026019">
    <property type="entry name" value="Ribul_P_3_epim"/>
</dbReference>
<comment type="cofactor">
    <cofactor evidence="2">
        <name>Mn(2+)</name>
        <dbReference type="ChEBI" id="CHEBI:29035"/>
    </cofactor>
</comment>
<feature type="binding site" evidence="10">
    <location>
        <position position="100"/>
    </location>
    <ligand>
        <name>substrate</name>
    </ligand>
</feature>
<sequence length="256" mass="26996">MDPCAAHTDAGHKSLPVLARNATYDREENTMTFNRSIKIAPSILSADFANFGAEIQAIEAQGADWVHIDVMDGHFVPNLTFGPPAVKAFRPHVKTVMDVHLMISPVDAYIDAYADAGADILTAHIEAGPHTHRTLQAIRGAGMKAGVALNPGTPAHAVEHLLDLTDLICVMTVNPGFGGQKFIDMTDKIRTLRAMIGDREVHIEIDGGVDTTTAPLVAAAGADVLVAGSAVFRGGSVDMPSVYGDNIKAIRAAAQG</sequence>
<dbReference type="InterPro" id="IPR000056">
    <property type="entry name" value="Ribul_P_3_epim-like"/>
</dbReference>
<dbReference type="PANTHER" id="PTHR11749">
    <property type="entry name" value="RIBULOSE-5-PHOSPHATE-3-EPIMERASE"/>
    <property type="match status" value="1"/>
</dbReference>
<feature type="binding site" evidence="10">
    <location>
        <begin position="228"/>
        <end position="229"/>
    </location>
    <ligand>
        <name>substrate</name>
    </ligand>
</feature>
<dbReference type="NCBIfam" id="NF004076">
    <property type="entry name" value="PRK05581.1-4"/>
    <property type="match status" value="1"/>
</dbReference>
<dbReference type="PATRIC" id="fig|1397108.4.peg.2830"/>
<evidence type="ECO:0000256" key="2">
    <source>
        <dbReference type="ARBA" id="ARBA00001936"/>
    </source>
</evidence>
<protein>
    <recommendedName>
        <fullName evidence="7 10">Ribulose-phosphate 3-epimerase</fullName>
        <ecNumber evidence="7 10">5.1.3.1</ecNumber>
    </recommendedName>
</protein>
<feature type="active site" description="Proton donor" evidence="10">
    <location>
        <position position="206"/>
    </location>
</feature>
<comment type="similarity">
    <text evidence="6 10">Belongs to the ribulose-phosphate 3-epimerase family.</text>
</comment>